<name>A0AAD7FZU3_9AGAR</name>
<protein>
    <recommendedName>
        <fullName evidence="1">BTB domain-containing protein</fullName>
    </recommendedName>
</protein>
<evidence type="ECO:0000313" key="2">
    <source>
        <dbReference type="EMBL" id="KAJ7647028.1"/>
    </source>
</evidence>
<dbReference type="Gene3D" id="3.30.710.10">
    <property type="entry name" value="Potassium Channel Kv1.1, Chain A"/>
    <property type="match status" value="1"/>
</dbReference>
<dbReference type="Pfam" id="PF00651">
    <property type="entry name" value="BTB"/>
    <property type="match status" value="1"/>
</dbReference>
<sequence length="317" mass="35372">MEVTDALPPFSPKSTAAGFDADLVLRSSDKVDFHTHKNLLVMASPVFQDMFAFPAPTEGVEARDGLPIVELEESSSTLRRLLLLLYPQAPNFDSLTIFDDIYLVCRAVDKYQIPANALHRDLVKAEPYRVYAIACHFSLRDVAKLAACETLKDAFHPLDPEDELKLGRDGLTSAMDVLGRFQSVCAKSVVKLVSQHGADSDVRMWEEDWETANYPWWITEGHAGGCGCTEYDMELYPAGWFKKHMAGVVDVLNHRPTGSGDDVFRALMDFTQPTLNDISKCQFCSKNAVKSIAAFAERLRQQVDAANEAEANKWDFV</sequence>
<proteinExistence type="predicted"/>
<dbReference type="InterPro" id="IPR011333">
    <property type="entry name" value="SKP1/BTB/POZ_sf"/>
</dbReference>
<reference evidence="2" key="1">
    <citation type="submission" date="2023-03" db="EMBL/GenBank/DDBJ databases">
        <title>Massive genome expansion in bonnet fungi (Mycena s.s.) driven by repeated elements and novel gene families across ecological guilds.</title>
        <authorList>
            <consortium name="Lawrence Berkeley National Laboratory"/>
            <person name="Harder C.B."/>
            <person name="Miyauchi S."/>
            <person name="Viragh M."/>
            <person name="Kuo A."/>
            <person name="Thoen E."/>
            <person name="Andreopoulos B."/>
            <person name="Lu D."/>
            <person name="Skrede I."/>
            <person name="Drula E."/>
            <person name="Henrissat B."/>
            <person name="Morin E."/>
            <person name="Kohler A."/>
            <person name="Barry K."/>
            <person name="LaButti K."/>
            <person name="Morin E."/>
            <person name="Salamov A."/>
            <person name="Lipzen A."/>
            <person name="Mereny Z."/>
            <person name="Hegedus B."/>
            <person name="Baldrian P."/>
            <person name="Stursova M."/>
            <person name="Weitz H."/>
            <person name="Taylor A."/>
            <person name="Grigoriev I.V."/>
            <person name="Nagy L.G."/>
            <person name="Martin F."/>
            <person name="Kauserud H."/>
        </authorList>
    </citation>
    <scope>NUCLEOTIDE SEQUENCE</scope>
    <source>
        <strain evidence="2">9284</strain>
    </source>
</reference>
<dbReference type="InterPro" id="IPR000210">
    <property type="entry name" value="BTB/POZ_dom"/>
</dbReference>
<dbReference type="EMBL" id="JARKIF010000002">
    <property type="protein sequence ID" value="KAJ7647028.1"/>
    <property type="molecule type" value="Genomic_DNA"/>
</dbReference>
<evidence type="ECO:0000259" key="1">
    <source>
        <dbReference type="PROSITE" id="PS50097"/>
    </source>
</evidence>
<dbReference type="AlphaFoldDB" id="A0AAD7FZU3"/>
<dbReference type="SUPFAM" id="SSF54695">
    <property type="entry name" value="POZ domain"/>
    <property type="match status" value="1"/>
</dbReference>
<feature type="domain" description="BTB" evidence="1">
    <location>
        <begin position="21"/>
        <end position="94"/>
    </location>
</feature>
<evidence type="ECO:0000313" key="3">
    <source>
        <dbReference type="Proteomes" id="UP001221142"/>
    </source>
</evidence>
<dbReference type="PROSITE" id="PS50097">
    <property type="entry name" value="BTB"/>
    <property type="match status" value="1"/>
</dbReference>
<comment type="caution">
    <text evidence="2">The sequence shown here is derived from an EMBL/GenBank/DDBJ whole genome shotgun (WGS) entry which is preliminary data.</text>
</comment>
<gene>
    <name evidence="2" type="ORF">FB45DRAFT_186805</name>
</gene>
<dbReference type="Proteomes" id="UP001221142">
    <property type="component" value="Unassembled WGS sequence"/>
</dbReference>
<organism evidence="2 3">
    <name type="scientific">Roridomyces roridus</name>
    <dbReference type="NCBI Taxonomy" id="1738132"/>
    <lineage>
        <taxon>Eukaryota</taxon>
        <taxon>Fungi</taxon>
        <taxon>Dikarya</taxon>
        <taxon>Basidiomycota</taxon>
        <taxon>Agaricomycotina</taxon>
        <taxon>Agaricomycetes</taxon>
        <taxon>Agaricomycetidae</taxon>
        <taxon>Agaricales</taxon>
        <taxon>Marasmiineae</taxon>
        <taxon>Mycenaceae</taxon>
        <taxon>Roridomyces</taxon>
    </lineage>
</organism>
<dbReference type="SMART" id="SM00225">
    <property type="entry name" value="BTB"/>
    <property type="match status" value="1"/>
</dbReference>
<keyword evidence="3" id="KW-1185">Reference proteome</keyword>
<accession>A0AAD7FZU3</accession>